<protein>
    <submittedName>
        <fullName evidence="1">Uncharacterized protein</fullName>
    </submittedName>
</protein>
<reference evidence="1" key="2">
    <citation type="journal article" date="2022" name="New Phytol.">
        <title>Evolutionary transition to the ectomycorrhizal habit in the genomes of a hyperdiverse lineage of mushroom-forming fungi.</title>
        <authorList>
            <person name="Looney B."/>
            <person name="Miyauchi S."/>
            <person name="Morin E."/>
            <person name="Drula E."/>
            <person name="Courty P.E."/>
            <person name="Kohler A."/>
            <person name="Kuo A."/>
            <person name="LaButti K."/>
            <person name="Pangilinan J."/>
            <person name="Lipzen A."/>
            <person name="Riley R."/>
            <person name="Andreopoulos W."/>
            <person name="He G."/>
            <person name="Johnson J."/>
            <person name="Nolan M."/>
            <person name="Tritt A."/>
            <person name="Barry K.W."/>
            <person name="Grigoriev I.V."/>
            <person name="Nagy L.G."/>
            <person name="Hibbett D."/>
            <person name="Henrissat B."/>
            <person name="Matheny P.B."/>
            <person name="Labbe J."/>
            <person name="Martin F.M."/>
        </authorList>
    </citation>
    <scope>NUCLEOTIDE SEQUENCE</scope>
    <source>
        <strain evidence="1">FP105234-sp</strain>
    </source>
</reference>
<name>A0ACB8S9J6_9AGAM</name>
<dbReference type="Proteomes" id="UP000814033">
    <property type="component" value="Unassembled WGS sequence"/>
</dbReference>
<sequence length="76" mass="9010">MFQPTLKHFILQQQVLDLYRLAIRASRAIPDPNARKETVLWIRGEFERNRHIQDLVQVPSPPVGFPRIDRIRAENH</sequence>
<evidence type="ECO:0000313" key="1">
    <source>
        <dbReference type="EMBL" id="KAI0053304.1"/>
    </source>
</evidence>
<dbReference type="EMBL" id="MU275840">
    <property type="protein sequence ID" value="KAI0053304.1"/>
    <property type="molecule type" value="Genomic_DNA"/>
</dbReference>
<keyword evidence="2" id="KW-1185">Reference proteome</keyword>
<reference evidence="1" key="1">
    <citation type="submission" date="2021-02" db="EMBL/GenBank/DDBJ databases">
        <authorList>
            <consortium name="DOE Joint Genome Institute"/>
            <person name="Ahrendt S."/>
            <person name="Looney B.P."/>
            <person name="Miyauchi S."/>
            <person name="Morin E."/>
            <person name="Drula E."/>
            <person name="Courty P.E."/>
            <person name="Chicoki N."/>
            <person name="Fauchery L."/>
            <person name="Kohler A."/>
            <person name="Kuo A."/>
            <person name="Labutti K."/>
            <person name="Pangilinan J."/>
            <person name="Lipzen A."/>
            <person name="Riley R."/>
            <person name="Andreopoulos W."/>
            <person name="He G."/>
            <person name="Johnson J."/>
            <person name="Barry K.W."/>
            <person name="Grigoriev I.V."/>
            <person name="Nagy L."/>
            <person name="Hibbett D."/>
            <person name="Henrissat B."/>
            <person name="Matheny P.B."/>
            <person name="Labbe J."/>
            <person name="Martin F."/>
        </authorList>
    </citation>
    <scope>NUCLEOTIDE SEQUENCE</scope>
    <source>
        <strain evidence="1">FP105234-sp</strain>
    </source>
</reference>
<evidence type="ECO:0000313" key="2">
    <source>
        <dbReference type="Proteomes" id="UP000814033"/>
    </source>
</evidence>
<organism evidence="1 2">
    <name type="scientific">Auriscalpium vulgare</name>
    <dbReference type="NCBI Taxonomy" id="40419"/>
    <lineage>
        <taxon>Eukaryota</taxon>
        <taxon>Fungi</taxon>
        <taxon>Dikarya</taxon>
        <taxon>Basidiomycota</taxon>
        <taxon>Agaricomycotina</taxon>
        <taxon>Agaricomycetes</taxon>
        <taxon>Russulales</taxon>
        <taxon>Auriscalpiaceae</taxon>
        <taxon>Auriscalpium</taxon>
    </lineage>
</organism>
<proteinExistence type="predicted"/>
<gene>
    <name evidence="1" type="ORF">FA95DRAFT_1552350</name>
</gene>
<accession>A0ACB8S9J6</accession>
<comment type="caution">
    <text evidence="1">The sequence shown here is derived from an EMBL/GenBank/DDBJ whole genome shotgun (WGS) entry which is preliminary data.</text>
</comment>